<protein>
    <submittedName>
        <fullName evidence="3">Meso-butanediol dehydrogenase/(S,S)-butanediol dehydrogenase/diacetyl reductase</fullName>
        <ecNumber evidence="3">1.1.1.-</ecNumber>
        <ecNumber evidence="3">1.1.1.304</ecNumber>
        <ecNumber evidence="3">1.1.1.76</ecNumber>
    </submittedName>
</protein>
<dbReference type="EC" id="1.1.1.76" evidence="3"/>
<dbReference type="EMBL" id="JAUSVX010000008">
    <property type="protein sequence ID" value="MDQ0471408.1"/>
    <property type="molecule type" value="Genomic_DNA"/>
</dbReference>
<evidence type="ECO:0000313" key="4">
    <source>
        <dbReference type="Proteomes" id="UP001242480"/>
    </source>
</evidence>
<dbReference type="PANTHER" id="PTHR42760:SF133">
    <property type="entry name" value="3-OXOACYL-[ACYL-CARRIER-PROTEIN] REDUCTASE"/>
    <property type="match status" value="1"/>
</dbReference>
<comment type="similarity">
    <text evidence="1">Belongs to the short-chain dehydrogenases/reductases (SDR) family.</text>
</comment>
<dbReference type="EC" id="1.1.1.304" evidence="3"/>
<organism evidence="3 4">
    <name type="scientific">Labrys wisconsinensis</name>
    <dbReference type="NCBI Taxonomy" id="425677"/>
    <lineage>
        <taxon>Bacteria</taxon>
        <taxon>Pseudomonadati</taxon>
        <taxon>Pseudomonadota</taxon>
        <taxon>Alphaproteobacteria</taxon>
        <taxon>Hyphomicrobiales</taxon>
        <taxon>Xanthobacteraceae</taxon>
        <taxon>Labrys</taxon>
    </lineage>
</organism>
<evidence type="ECO:0000256" key="1">
    <source>
        <dbReference type="ARBA" id="ARBA00006484"/>
    </source>
</evidence>
<dbReference type="Gene3D" id="3.40.50.720">
    <property type="entry name" value="NAD(P)-binding Rossmann-like Domain"/>
    <property type="match status" value="1"/>
</dbReference>
<dbReference type="PRINTS" id="PR00081">
    <property type="entry name" value="GDHRDH"/>
</dbReference>
<keyword evidence="2 3" id="KW-0560">Oxidoreductase</keyword>
<dbReference type="InterPro" id="IPR036291">
    <property type="entry name" value="NAD(P)-bd_dom_sf"/>
</dbReference>
<comment type="caution">
    <text evidence="3">The sequence shown here is derived from an EMBL/GenBank/DDBJ whole genome shotgun (WGS) entry which is preliminary data.</text>
</comment>
<reference evidence="3 4" key="1">
    <citation type="submission" date="2023-07" db="EMBL/GenBank/DDBJ databases">
        <title>Genomic Encyclopedia of Type Strains, Phase IV (KMG-IV): sequencing the most valuable type-strain genomes for metagenomic binning, comparative biology and taxonomic classification.</title>
        <authorList>
            <person name="Goeker M."/>
        </authorList>
    </citation>
    <scope>NUCLEOTIDE SEQUENCE [LARGE SCALE GENOMIC DNA]</scope>
    <source>
        <strain evidence="3 4">DSM 19619</strain>
    </source>
</reference>
<evidence type="ECO:0000313" key="3">
    <source>
        <dbReference type="EMBL" id="MDQ0471408.1"/>
    </source>
</evidence>
<dbReference type="InterPro" id="IPR002347">
    <property type="entry name" value="SDR_fam"/>
</dbReference>
<dbReference type="Proteomes" id="UP001242480">
    <property type="component" value="Unassembled WGS sequence"/>
</dbReference>
<evidence type="ECO:0000256" key="2">
    <source>
        <dbReference type="ARBA" id="ARBA00023002"/>
    </source>
</evidence>
<name>A0ABU0JAW6_9HYPH</name>
<sequence>MDPNRLKGKNVLITGGAQGMGAAIGEYYAAQGANVCLGDVNVALADEVADRINGAGNGRAIAVKLDVTKRADNAAAVAATVETFGSINVALFNAGINKPLMFLDITEENWDAIMNVNAKGMLLGMQEAARQFIKQGRENGPYKIINVGSIVSRQAFLDVVPYSASKHAVLALINGGAKALVQHNITVNGYGPGVVRTELWEQLDRDLVKIGMFEKEGQSMDHLAKTMILMKRYSYPNDVVGTAAFLASPESDYMTGQLIMIDGGMIMQ</sequence>
<dbReference type="RefSeq" id="WP_307276455.1">
    <property type="nucleotide sequence ID" value="NZ_JAUSVX010000008.1"/>
</dbReference>
<keyword evidence="4" id="KW-1185">Reference proteome</keyword>
<proteinExistence type="inferred from homology"/>
<dbReference type="EC" id="1.1.1.-" evidence="3"/>
<dbReference type="InterPro" id="IPR020904">
    <property type="entry name" value="Sc_DH/Rdtase_CS"/>
</dbReference>
<dbReference type="Pfam" id="PF00106">
    <property type="entry name" value="adh_short"/>
    <property type="match status" value="1"/>
</dbReference>
<dbReference type="PROSITE" id="PS00061">
    <property type="entry name" value="ADH_SHORT"/>
    <property type="match status" value="1"/>
</dbReference>
<accession>A0ABU0JAW6</accession>
<gene>
    <name evidence="3" type="ORF">QO011_004431</name>
</gene>
<dbReference type="GO" id="GO:0047512">
    <property type="term" value="F:(S,S)-butanediol dehydrogenase activity"/>
    <property type="evidence" value="ECO:0007669"/>
    <property type="project" value="UniProtKB-EC"/>
</dbReference>
<dbReference type="PANTHER" id="PTHR42760">
    <property type="entry name" value="SHORT-CHAIN DEHYDROGENASES/REDUCTASES FAMILY MEMBER"/>
    <property type="match status" value="1"/>
</dbReference>
<dbReference type="SUPFAM" id="SSF51735">
    <property type="entry name" value="NAD(P)-binding Rossmann-fold domains"/>
    <property type="match status" value="1"/>
</dbReference>
<dbReference type="GO" id="GO:0052588">
    <property type="term" value="F:diacetyl reductase ((S)-acetoin forming) (NAD+) activity"/>
    <property type="evidence" value="ECO:0007669"/>
    <property type="project" value="UniProtKB-EC"/>
</dbReference>